<gene>
    <name evidence="1" type="ORF">OS125_11450</name>
</gene>
<dbReference type="RefSeq" id="WP_267186867.1">
    <property type="nucleotide sequence ID" value="NZ_JAPMKV010000010.1"/>
</dbReference>
<reference evidence="1" key="1">
    <citation type="submission" date="2022-11" db="EMBL/GenBank/DDBJ databases">
        <title>Corynebacterium sp. isolated from Penguins.</title>
        <authorList>
            <person name="Sedlar K."/>
            <person name="Svec P."/>
        </authorList>
    </citation>
    <scope>NUCLEOTIDE SEQUENCE</scope>
    <source>
        <strain evidence="1">P7003</strain>
    </source>
</reference>
<dbReference type="Proteomes" id="UP001081709">
    <property type="component" value="Unassembled WGS sequence"/>
</dbReference>
<comment type="caution">
    <text evidence="1">The sequence shown here is derived from an EMBL/GenBank/DDBJ whole genome shotgun (WGS) entry which is preliminary data.</text>
</comment>
<dbReference type="EMBL" id="JAPMKV010000010">
    <property type="protein sequence ID" value="MCX7445846.1"/>
    <property type="molecule type" value="Genomic_DNA"/>
</dbReference>
<evidence type="ECO:0000313" key="2">
    <source>
        <dbReference type="Proteomes" id="UP001081709"/>
    </source>
</evidence>
<name>A0ABT3X0R4_9CORY</name>
<evidence type="ECO:0000313" key="1">
    <source>
        <dbReference type="EMBL" id="MCX7445846.1"/>
    </source>
</evidence>
<sequence>MKKPEPLSKKITRLLAKHGIDDPKLAKSVTECALSHHRYRGLLDMNRWRDAENVTHALLTVAYGPLDPEIDPVYAAILRRDGLIDTDGHLTPVGAGVAAFIDASETAKAAS</sequence>
<organism evidence="1 2">
    <name type="scientific">Corynebacterium pygosceleis</name>
    <dbReference type="NCBI Taxonomy" id="2800406"/>
    <lineage>
        <taxon>Bacteria</taxon>
        <taxon>Bacillati</taxon>
        <taxon>Actinomycetota</taxon>
        <taxon>Actinomycetes</taxon>
        <taxon>Mycobacteriales</taxon>
        <taxon>Corynebacteriaceae</taxon>
        <taxon>Corynebacterium</taxon>
    </lineage>
</organism>
<proteinExistence type="predicted"/>
<accession>A0ABT3X0R4</accession>
<protein>
    <submittedName>
        <fullName evidence="1">Uncharacterized protein</fullName>
    </submittedName>
</protein>
<keyword evidence="2" id="KW-1185">Reference proteome</keyword>